<keyword evidence="11" id="KW-1185">Reference proteome</keyword>
<proteinExistence type="inferred from homology"/>
<dbReference type="GO" id="GO:0004867">
    <property type="term" value="F:serine-type endopeptidase inhibitor activity"/>
    <property type="evidence" value="ECO:0007669"/>
    <property type="project" value="UniProtKB-UniRule"/>
</dbReference>
<name>A0A9Q0MZZ8_9DIPT</name>
<evidence type="ECO:0000259" key="9">
    <source>
        <dbReference type="PROSITE" id="PS51446"/>
    </source>
</evidence>
<feature type="site" description="Reactive bond" evidence="8">
    <location>
        <begin position="58"/>
        <end position="59"/>
    </location>
</feature>
<dbReference type="InterPro" id="IPR008037">
    <property type="entry name" value="Pacifastin_dom"/>
</dbReference>
<dbReference type="PIRSF" id="PIRSF001625">
    <property type="entry name" value="Prot_inhib_pacifastin"/>
    <property type="match status" value="1"/>
</dbReference>
<keyword evidence="7" id="KW-0732">Signal</keyword>
<feature type="domain" description="Pacifastin" evidence="9">
    <location>
        <begin position="79"/>
        <end position="113"/>
    </location>
</feature>
<evidence type="ECO:0000313" key="10">
    <source>
        <dbReference type="EMBL" id="KAJ6641059.1"/>
    </source>
</evidence>
<feature type="disulfide bond" evidence="8">
    <location>
        <begin position="43"/>
        <end position="61"/>
    </location>
</feature>
<dbReference type="Pfam" id="PF05375">
    <property type="entry name" value="Pacifastin_I"/>
    <property type="match status" value="2"/>
</dbReference>
<protein>
    <recommendedName>
        <fullName evidence="7">Protease inhibitor</fullName>
    </recommendedName>
</protein>
<evidence type="ECO:0000256" key="5">
    <source>
        <dbReference type="ARBA" id="ARBA00023157"/>
    </source>
</evidence>
<evidence type="ECO:0000256" key="4">
    <source>
        <dbReference type="ARBA" id="ARBA00022900"/>
    </source>
</evidence>
<comment type="caution">
    <text evidence="10">The sequence shown here is derived from an EMBL/GenBank/DDBJ whole genome shotgun (WGS) entry which is preliminary data.</text>
</comment>
<feature type="disulfide bond" evidence="8">
    <location>
        <begin position="46"/>
        <end position="56"/>
    </location>
</feature>
<comment type="caution">
    <text evidence="8">Lacks conserved residue(s) required for the propagation of feature annotation.</text>
</comment>
<dbReference type="SUPFAM" id="SSF57283">
    <property type="entry name" value="PMP inhibitors"/>
    <property type="match status" value="2"/>
</dbReference>
<keyword evidence="2 7" id="KW-0964">Secreted</keyword>
<dbReference type="OrthoDB" id="10026631at2759"/>
<organism evidence="10 11">
    <name type="scientific">Pseudolycoriella hygida</name>
    <dbReference type="NCBI Taxonomy" id="35572"/>
    <lineage>
        <taxon>Eukaryota</taxon>
        <taxon>Metazoa</taxon>
        <taxon>Ecdysozoa</taxon>
        <taxon>Arthropoda</taxon>
        <taxon>Hexapoda</taxon>
        <taxon>Insecta</taxon>
        <taxon>Pterygota</taxon>
        <taxon>Neoptera</taxon>
        <taxon>Endopterygota</taxon>
        <taxon>Diptera</taxon>
        <taxon>Nematocera</taxon>
        <taxon>Sciaroidea</taxon>
        <taxon>Sciaridae</taxon>
        <taxon>Pseudolycoriella</taxon>
    </lineage>
</organism>
<evidence type="ECO:0000256" key="1">
    <source>
        <dbReference type="ARBA" id="ARBA00004613"/>
    </source>
</evidence>
<evidence type="ECO:0000256" key="6">
    <source>
        <dbReference type="ARBA" id="ARBA00029459"/>
    </source>
</evidence>
<evidence type="ECO:0000256" key="8">
    <source>
        <dbReference type="PROSITE-ProRule" id="PRU00776"/>
    </source>
</evidence>
<dbReference type="Proteomes" id="UP001151699">
    <property type="component" value="Chromosome B"/>
</dbReference>
<evidence type="ECO:0000256" key="3">
    <source>
        <dbReference type="ARBA" id="ARBA00022690"/>
    </source>
</evidence>
<feature type="disulfide bond" evidence="8">
    <location>
        <begin position="33"/>
        <end position="48"/>
    </location>
</feature>
<dbReference type="EMBL" id="WJQU01000002">
    <property type="protein sequence ID" value="KAJ6641059.1"/>
    <property type="molecule type" value="Genomic_DNA"/>
</dbReference>
<keyword evidence="3 7" id="KW-0646">Protease inhibitor</keyword>
<feature type="disulfide bond" evidence="8">
    <location>
        <begin position="95"/>
        <end position="105"/>
    </location>
</feature>
<evidence type="ECO:0000313" key="11">
    <source>
        <dbReference type="Proteomes" id="UP001151699"/>
    </source>
</evidence>
<feature type="disulfide bond" evidence="8">
    <location>
        <begin position="82"/>
        <end position="97"/>
    </location>
</feature>
<dbReference type="InterPro" id="IPR036201">
    <property type="entry name" value="Pacifastin_dom_sf"/>
</dbReference>
<comment type="subcellular location">
    <subcellularLocation>
        <location evidence="1 7">Secreted</location>
    </subcellularLocation>
</comment>
<dbReference type="GO" id="GO:0005576">
    <property type="term" value="C:extracellular region"/>
    <property type="evidence" value="ECO:0007669"/>
    <property type="project" value="UniProtKB-SubCell"/>
</dbReference>
<sequence length="122" mass="13171">MTMKLSLILFALVALLSVWQSVGAKIGKRSEDCVPGANWFDGCNNCFCSSTGLVVCTLKQCITLPADSLTKIERAKMNEQECEPGTTFERECNTCVCTKSGIAACTLMACISSIESTEADRK</sequence>
<dbReference type="AlphaFoldDB" id="A0A9Q0MZZ8"/>
<feature type="signal peptide" evidence="7">
    <location>
        <begin position="1"/>
        <end position="24"/>
    </location>
</feature>
<evidence type="ECO:0000256" key="2">
    <source>
        <dbReference type="ARBA" id="ARBA00022525"/>
    </source>
</evidence>
<keyword evidence="5 8" id="KW-1015">Disulfide bond</keyword>
<evidence type="ECO:0000256" key="7">
    <source>
        <dbReference type="PIRNR" id="PIRNR001625"/>
    </source>
</evidence>
<keyword evidence="4 7" id="KW-0722">Serine protease inhibitor</keyword>
<reference evidence="10" key="1">
    <citation type="submission" date="2022-07" db="EMBL/GenBank/DDBJ databases">
        <authorList>
            <person name="Trinca V."/>
            <person name="Uliana J.V.C."/>
            <person name="Torres T.T."/>
            <person name="Ward R.J."/>
            <person name="Monesi N."/>
        </authorList>
    </citation>
    <scope>NUCLEOTIDE SEQUENCE</scope>
    <source>
        <strain evidence="10">HSMRA1968</strain>
        <tissue evidence="10">Whole embryos</tissue>
    </source>
</reference>
<comment type="similarity">
    <text evidence="6 7 8">Belongs to the protease inhibitor I19 family.</text>
</comment>
<accession>A0A9Q0MZZ8</accession>
<feature type="chain" id="PRO_5040557393" description="Protease inhibitor" evidence="7">
    <location>
        <begin position="25"/>
        <end position="122"/>
    </location>
</feature>
<gene>
    <name evidence="10" type="primary">SGP1</name>
    <name evidence="10" type="ORF">Bhyg_05992</name>
</gene>
<dbReference type="PROSITE" id="PS51446">
    <property type="entry name" value="PACIFASTIN"/>
    <property type="match status" value="2"/>
</dbReference>
<dbReference type="InterPro" id="IPR016307">
    <property type="entry name" value="Prtase-inh_pacifastin"/>
</dbReference>
<feature type="domain" description="Pacifastin" evidence="9">
    <location>
        <begin position="30"/>
        <end position="64"/>
    </location>
</feature>
<feature type="disulfide bond" evidence="8">
    <location>
        <begin position="92"/>
        <end position="110"/>
    </location>
</feature>